<protein>
    <submittedName>
        <fullName evidence="1">Uncharacterized protein</fullName>
    </submittedName>
</protein>
<proteinExistence type="predicted"/>
<name>A0ACC0VWV2_9STRA</name>
<dbReference type="Proteomes" id="UP001163321">
    <property type="component" value="Chromosome 6"/>
</dbReference>
<dbReference type="EMBL" id="CM047585">
    <property type="protein sequence ID" value="KAI9910231.1"/>
    <property type="molecule type" value="Genomic_DNA"/>
</dbReference>
<sequence length="206" mass="22290">MRATDRAKYVAQHETPDGEHVGALSPYQDVPHPIGFHQTISAPHMHGHALELGYAAIKDVATPYVLDVGCGSGYLTACLGHLVADKGGRLFGVDIVPALVHFAKKNIHAANGALLERGIVTLRVHNGWDGLPNEAPFHYIHVGAATDVPPQALMDQLADGGRLVLPLDEPRGGQIFVEITRHGHAFAQRRLFGVCYVPLVRERKLS</sequence>
<evidence type="ECO:0000313" key="2">
    <source>
        <dbReference type="Proteomes" id="UP001163321"/>
    </source>
</evidence>
<gene>
    <name evidence="1" type="ORF">PsorP6_010503</name>
</gene>
<keyword evidence="2" id="KW-1185">Reference proteome</keyword>
<reference evidence="1 2" key="1">
    <citation type="journal article" date="2022" name="bioRxiv">
        <title>The genome of the oomycete Peronosclerospora sorghi, a cosmopolitan pathogen of maize and sorghum, is inflated with dispersed pseudogenes.</title>
        <authorList>
            <person name="Fletcher K."/>
            <person name="Martin F."/>
            <person name="Isakeit T."/>
            <person name="Cavanaugh K."/>
            <person name="Magill C."/>
            <person name="Michelmore R."/>
        </authorList>
    </citation>
    <scope>NUCLEOTIDE SEQUENCE [LARGE SCALE GENOMIC DNA]</scope>
    <source>
        <strain evidence="1">P6</strain>
    </source>
</reference>
<evidence type="ECO:0000313" key="1">
    <source>
        <dbReference type="EMBL" id="KAI9910231.1"/>
    </source>
</evidence>
<comment type="caution">
    <text evidence="1">The sequence shown here is derived from an EMBL/GenBank/DDBJ whole genome shotgun (WGS) entry which is preliminary data.</text>
</comment>
<organism evidence="1 2">
    <name type="scientific">Peronosclerospora sorghi</name>
    <dbReference type="NCBI Taxonomy" id="230839"/>
    <lineage>
        <taxon>Eukaryota</taxon>
        <taxon>Sar</taxon>
        <taxon>Stramenopiles</taxon>
        <taxon>Oomycota</taxon>
        <taxon>Peronosporomycetes</taxon>
        <taxon>Peronosporales</taxon>
        <taxon>Peronosporaceae</taxon>
        <taxon>Peronosclerospora</taxon>
    </lineage>
</organism>
<accession>A0ACC0VWV2</accession>